<gene>
    <name evidence="1" type="ORF">PsorP6_013955</name>
</gene>
<organism evidence="1 2">
    <name type="scientific">Peronosclerospora sorghi</name>
    <dbReference type="NCBI Taxonomy" id="230839"/>
    <lineage>
        <taxon>Eukaryota</taxon>
        <taxon>Sar</taxon>
        <taxon>Stramenopiles</taxon>
        <taxon>Oomycota</taxon>
        <taxon>Peronosporomycetes</taxon>
        <taxon>Peronosporales</taxon>
        <taxon>Peronosporaceae</taxon>
        <taxon>Peronosclerospora</taxon>
    </lineage>
</organism>
<dbReference type="EMBL" id="CM047588">
    <property type="protein sequence ID" value="KAI9905196.1"/>
    <property type="molecule type" value="Genomic_DNA"/>
</dbReference>
<protein>
    <submittedName>
        <fullName evidence="1">Uncharacterized protein</fullName>
    </submittedName>
</protein>
<comment type="caution">
    <text evidence="1">The sequence shown here is derived from an EMBL/GenBank/DDBJ whole genome shotgun (WGS) entry which is preliminary data.</text>
</comment>
<keyword evidence="2" id="KW-1185">Reference proteome</keyword>
<name>A0ACC0VI86_9STRA</name>
<dbReference type="Proteomes" id="UP001163321">
    <property type="component" value="Chromosome 9"/>
</dbReference>
<evidence type="ECO:0000313" key="2">
    <source>
        <dbReference type="Proteomes" id="UP001163321"/>
    </source>
</evidence>
<proteinExistence type="predicted"/>
<sequence length="160" mass="18594">MLRFRAQLVMEFAEGSRTKLKRSKKHGELVLDVSTQSVQLVYPRVGRFYQRKMEQPLKCVIGRKLLRMYSNNGKRDFICRLVSEEDAAKCTETLRSFGGKERSNQHERQLTMSTTGETALRAIQESSPKSMQAEIRNYESSYQLKDDKDAIVRAMFSMDR</sequence>
<accession>A0ACC0VI86</accession>
<reference evidence="1 2" key="1">
    <citation type="journal article" date="2022" name="bioRxiv">
        <title>The genome of the oomycete Peronosclerospora sorghi, a cosmopolitan pathogen of maize and sorghum, is inflated with dispersed pseudogenes.</title>
        <authorList>
            <person name="Fletcher K."/>
            <person name="Martin F."/>
            <person name="Isakeit T."/>
            <person name="Cavanaugh K."/>
            <person name="Magill C."/>
            <person name="Michelmore R."/>
        </authorList>
    </citation>
    <scope>NUCLEOTIDE SEQUENCE [LARGE SCALE GENOMIC DNA]</scope>
    <source>
        <strain evidence="1">P6</strain>
    </source>
</reference>
<evidence type="ECO:0000313" key="1">
    <source>
        <dbReference type="EMBL" id="KAI9905196.1"/>
    </source>
</evidence>